<evidence type="ECO:0000313" key="10">
    <source>
        <dbReference type="Proteomes" id="UP000287352"/>
    </source>
</evidence>
<feature type="transmembrane region" description="Helical" evidence="7">
    <location>
        <begin position="177"/>
        <end position="197"/>
    </location>
</feature>
<dbReference type="PROSITE" id="PS50928">
    <property type="entry name" value="ABC_TM1"/>
    <property type="match status" value="1"/>
</dbReference>
<evidence type="ECO:0000313" key="9">
    <source>
        <dbReference type="EMBL" id="GCE12764.1"/>
    </source>
</evidence>
<evidence type="ECO:0000256" key="3">
    <source>
        <dbReference type="ARBA" id="ARBA00022475"/>
    </source>
</evidence>
<dbReference type="AlphaFoldDB" id="A0A402A0X3"/>
<dbReference type="OrthoDB" id="9788108at2"/>
<dbReference type="InterPro" id="IPR051393">
    <property type="entry name" value="ABC_transporter_permease"/>
</dbReference>
<protein>
    <submittedName>
        <fullName evidence="9">Sugar ABC transporter permease</fullName>
    </submittedName>
</protein>
<feature type="domain" description="ABC transmembrane type-1" evidence="8">
    <location>
        <begin position="91"/>
        <end position="300"/>
    </location>
</feature>
<feature type="transmembrane region" description="Helical" evidence="7">
    <location>
        <begin position="95"/>
        <end position="117"/>
    </location>
</feature>
<feature type="transmembrane region" description="Helical" evidence="7">
    <location>
        <begin position="282"/>
        <end position="304"/>
    </location>
</feature>
<dbReference type="SUPFAM" id="SSF161098">
    <property type="entry name" value="MetI-like"/>
    <property type="match status" value="1"/>
</dbReference>
<evidence type="ECO:0000256" key="5">
    <source>
        <dbReference type="ARBA" id="ARBA00022989"/>
    </source>
</evidence>
<proteinExistence type="inferred from homology"/>
<feature type="transmembrane region" description="Helical" evidence="7">
    <location>
        <begin position="129"/>
        <end position="147"/>
    </location>
</feature>
<dbReference type="PANTHER" id="PTHR30193">
    <property type="entry name" value="ABC TRANSPORTER PERMEASE PROTEIN"/>
    <property type="match status" value="1"/>
</dbReference>
<evidence type="ECO:0000256" key="6">
    <source>
        <dbReference type="ARBA" id="ARBA00023136"/>
    </source>
</evidence>
<reference evidence="10" key="1">
    <citation type="submission" date="2018-12" db="EMBL/GenBank/DDBJ databases">
        <title>Tengunoibacter tsumagoiensis gen. nov., sp. nov., Dictyobacter kobayashii sp. nov., D. alpinus sp. nov., and D. joshuensis sp. nov. and description of Dictyobacteraceae fam. nov. within the order Ktedonobacterales isolated from Tengu-no-mugimeshi.</title>
        <authorList>
            <person name="Wang C.M."/>
            <person name="Zheng Y."/>
            <person name="Sakai Y."/>
            <person name="Toyoda A."/>
            <person name="Minakuchi Y."/>
            <person name="Abe K."/>
            <person name="Yokota A."/>
            <person name="Yabe S."/>
        </authorList>
    </citation>
    <scope>NUCLEOTIDE SEQUENCE [LARGE SCALE GENOMIC DNA]</scope>
    <source>
        <strain evidence="10">Uno3</strain>
    </source>
</reference>
<evidence type="ECO:0000256" key="4">
    <source>
        <dbReference type="ARBA" id="ARBA00022692"/>
    </source>
</evidence>
<dbReference type="GO" id="GO:0055085">
    <property type="term" value="P:transmembrane transport"/>
    <property type="evidence" value="ECO:0007669"/>
    <property type="project" value="InterPro"/>
</dbReference>
<comment type="subcellular location">
    <subcellularLocation>
        <location evidence="1 7">Cell membrane</location>
        <topology evidence="1 7">Multi-pass membrane protein</topology>
    </subcellularLocation>
</comment>
<keyword evidence="5 7" id="KW-1133">Transmembrane helix</keyword>
<dbReference type="GO" id="GO:0005886">
    <property type="term" value="C:plasma membrane"/>
    <property type="evidence" value="ECO:0007669"/>
    <property type="project" value="UniProtKB-SubCell"/>
</dbReference>
<dbReference type="CDD" id="cd06261">
    <property type="entry name" value="TM_PBP2"/>
    <property type="match status" value="1"/>
</dbReference>
<comment type="similarity">
    <text evidence="7">Belongs to the binding-protein-dependent transport system permease family.</text>
</comment>
<name>A0A402A0X3_9CHLR</name>
<evidence type="ECO:0000256" key="7">
    <source>
        <dbReference type="RuleBase" id="RU363032"/>
    </source>
</evidence>
<evidence type="ECO:0000256" key="1">
    <source>
        <dbReference type="ARBA" id="ARBA00004651"/>
    </source>
</evidence>
<accession>A0A402A0X3</accession>
<dbReference type="Gene3D" id="1.10.3720.10">
    <property type="entry name" value="MetI-like"/>
    <property type="match status" value="1"/>
</dbReference>
<keyword evidence="6 7" id="KW-0472">Membrane</keyword>
<keyword evidence="4 7" id="KW-0812">Transmembrane</keyword>
<dbReference type="EMBL" id="BIFR01000001">
    <property type="protein sequence ID" value="GCE12764.1"/>
    <property type="molecule type" value="Genomic_DNA"/>
</dbReference>
<evidence type="ECO:0000256" key="2">
    <source>
        <dbReference type="ARBA" id="ARBA00022448"/>
    </source>
</evidence>
<dbReference type="Proteomes" id="UP000287352">
    <property type="component" value="Unassembled WGS sequence"/>
</dbReference>
<keyword evidence="10" id="KW-1185">Reference proteome</keyword>
<keyword evidence="2 7" id="KW-0813">Transport</keyword>
<keyword evidence="3" id="KW-1003">Cell membrane</keyword>
<dbReference type="RefSeq" id="WP_126580354.1">
    <property type="nucleotide sequence ID" value="NZ_BIFR01000001.1"/>
</dbReference>
<sequence length="310" mass="35410">MSNYASNLSVESVQEVVEEESAAPKLRRRNRIETWLFLVPALVLQLAWGTYPLIVSFILSLTDAQPILPSKFTGLQSYWRVWNDPLVAKAFQVTLWYAVISIALTFLIPIIISILLLEMPPRVMRWMMLLWFLPLSSIGSTVLWKYLYDANSGLFEYIATALLHLPRQQFLGNSGQVLFWLAFPWFLLSSPGLIYLASLQSIPQSYYEAAEVEGASFIRKIWTVTLPRLRPIISVLLTFSIINSLQEFAWPRIMTNGEPAGASRTVVMYLYQYLLDQRFADATALAVFLFLLIMALVILSRFLIKEDPDA</sequence>
<evidence type="ECO:0000259" key="8">
    <source>
        <dbReference type="PROSITE" id="PS50928"/>
    </source>
</evidence>
<dbReference type="Pfam" id="PF00528">
    <property type="entry name" value="BPD_transp_1"/>
    <property type="match status" value="1"/>
</dbReference>
<dbReference type="PANTHER" id="PTHR30193:SF37">
    <property type="entry name" value="INNER MEMBRANE ABC TRANSPORTER PERMEASE PROTEIN YCJO"/>
    <property type="match status" value="1"/>
</dbReference>
<organism evidence="9 10">
    <name type="scientific">Tengunoibacter tsumagoiensis</name>
    <dbReference type="NCBI Taxonomy" id="2014871"/>
    <lineage>
        <taxon>Bacteria</taxon>
        <taxon>Bacillati</taxon>
        <taxon>Chloroflexota</taxon>
        <taxon>Ktedonobacteria</taxon>
        <taxon>Ktedonobacterales</taxon>
        <taxon>Dictyobacteraceae</taxon>
        <taxon>Tengunoibacter</taxon>
    </lineage>
</organism>
<dbReference type="InterPro" id="IPR000515">
    <property type="entry name" value="MetI-like"/>
</dbReference>
<dbReference type="InterPro" id="IPR035906">
    <property type="entry name" value="MetI-like_sf"/>
</dbReference>
<gene>
    <name evidence="9" type="ORF">KTT_26230</name>
</gene>
<feature type="transmembrane region" description="Helical" evidence="7">
    <location>
        <begin position="35"/>
        <end position="59"/>
    </location>
</feature>
<comment type="caution">
    <text evidence="9">The sequence shown here is derived from an EMBL/GenBank/DDBJ whole genome shotgun (WGS) entry which is preliminary data.</text>
</comment>